<accession>A0A059G0B5</accession>
<keyword evidence="2" id="KW-1185">Reference proteome</keyword>
<dbReference type="EMBL" id="ARYI01000001">
    <property type="protein sequence ID" value="KCZ96385.1"/>
    <property type="molecule type" value="Genomic_DNA"/>
</dbReference>
<dbReference type="Proteomes" id="UP000025061">
    <property type="component" value="Unassembled WGS sequence"/>
</dbReference>
<organism evidence="1 2">
    <name type="scientific">Hyphomonas hirschiana VP5</name>
    <dbReference type="NCBI Taxonomy" id="1280951"/>
    <lineage>
        <taxon>Bacteria</taxon>
        <taxon>Pseudomonadati</taxon>
        <taxon>Pseudomonadota</taxon>
        <taxon>Alphaproteobacteria</taxon>
        <taxon>Hyphomonadales</taxon>
        <taxon>Hyphomonadaceae</taxon>
        <taxon>Hyphomonas</taxon>
    </lineage>
</organism>
<dbReference type="AntiFam" id="ANF00132">
    <property type="entry name" value="Shadow ORF (opposite rne)"/>
</dbReference>
<name>A0A059G0B5_9PROT</name>
<sequence>MGHVRAIIIVFDGGGGLFSRFLQQQFAVSGGQLVIIGVNLAEGEKTVAVATILDKSRLERRLHTGHFGEIDVSAELFVAGCLKVEIVNLAVVDDGHPRFFGVGSVDQHQSAH</sequence>
<evidence type="ECO:0000313" key="1">
    <source>
        <dbReference type="EMBL" id="KCZ96385.1"/>
    </source>
</evidence>
<protein>
    <submittedName>
        <fullName evidence="1">Ribonuclease E</fullName>
    </submittedName>
</protein>
<proteinExistence type="predicted"/>
<comment type="caution">
    <text evidence="1">The sequence shown here is derived from an EMBL/GenBank/DDBJ whole genome shotgun (WGS) entry which is preliminary data.</text>
</comment>
<reference evidence="1 2" key="1">
    <citation type="submission" date="2013-04" db="EMBL/GenBank/DDBJ databases">
        <title>Hyphomonas hirschiana VP5 Genome Sequencing.</title>
        <authorList>
            <person name="Lai Q."/>
            <person name="Shao Z."/>
        </authorList>
    </citation>
    <scope>NUCLEOTIDE SEQUENCE [LARGE SCALE GENOMIC DNA]</scope>
    <source>
        <strain evidence="1 2">VP5</strain>
    </source>
</reference>
<evidence type="ECO:0000313" key="2">
    <source>
        <dbReference type="Proteomes" id="UP000025061"/>
    </source>
</evidence>
<gene>
    <name evidence="1" type="ORF">HHI_01860</name>
</gene>
<dbReference type="AlphaFoldDB" id="A0A059G0B5"/>